<reference evidence="3" key="1">
    <citation type="submission" date="2022-08" db="EMBL/GenBank/DDBJ databases">
        <title>Novel sulphate-reducing endosymbionts in the free-living metamonad Anaeramoeba.</title>
        <authorList>
            <person name="Jerlstrom-Hultqvist J."/>
            <person name="Cepicka I."/>
            <person name="Gallot-Lavallee L."/>
            <person name="Salas-Leiva D."/>
            <person name="Curtis B.A."/>
            <person name="Zahonova K."/>
            <person name="Pipaliya S."/>
            <person name="Dacks J."/>
            <person name="Roger A.J."/>
        </authorList>
    </citation>
    <scope>NUCLEOTIDE SEQUENCE</scope>
    <source>
        <strain evidence="3">Busselton2</strain>
    </source>
</reference>
<dbReference type="PANTHER" id="PTHR24070">
    <property type="entry name" value="RAS, DI-RAS, AND RHEB FAMILY MEMBERS OF SMALL GTPASE SUPERFAMILY"/>
    <property type="match status" value="1"/>
</dbReference>
<dbReference type="PRINTS" id="PR00449">
    <property type="entry name" value="RASTRNSFRMNG"/>
</dbReference>
<dbReference type="SUPFAM" id="SSF52540">
    <property type="entry name" value="P-loop containing nucleoside triphosphate hydrolases"/>
    <property type="match status" value="1"/>
</dbReference>
<sequence>MSLKKLVVLGTPSVGKSAITFQLLQKYFVDFYDPTIQESFRTTFVVDRQPISCEIIDTAGQDEFSSLRSQYFQAGDGFIFVYSITSKKTLEGLSDFFLQMDRIKEDQPTPKILVGNKVDLSSARQVDQKVGEELAKKMNCPFFETSAKTRINIEESFYELRKNDLFANFSLRGKKLQNNTEAIQNSNLTWTIYYEI</sequence>
<evidence type="ECO:0000256" key="2">
    <source>
        <dbReference type="ARBA" id="ARBA00023134"/>
    </source>
</evidence>
<dbReference type="GO" id="GO:0007165">
    <property type="term" value="P:signal transduction"/>
    <property type="evidence" value="ECO:0007669"/>
    <property type="project" value="InterPro"/>
</dbReference>
<dbReference type="GO" id="GO:0003924">
    <property type="term" value="F:GTPase activity"/>
    <property type="evidence" value="ECO:0007669"/>
    <property type="project" value="InterPro"/>
</dbReference>
<gene>
    <name evidence="3" type="ORF">M0812_05281</name>
</gene>
<dbReference type="Proteomes" id="UP001146793">
    <property type="component" value="Unassembled WGS sequence"/>
</dbReference>
<protein>
    <submittedName>
        <fullName evidence="3">Ras-like protein</fullName>
    </submittedName>
</protein>
<comment type="caution">
    <text evidence="3">The sequence shown here is derived from an EMBL/GenBank/DDBJ whole genome shotgun (WGS) entry which is preliminary data.</text>
</comment>
<dbReference type="InterPro" id="IPR027417">
    <property type="entry name" value="P-loop_NTPase"/>
</dbReference>
<dbReference type="EMBL" id="JANTQA010000012">
    <property type="protein sequence ID" value="KAJ3449137.1"/>
    <property type="molecule type" value="Genomic_DNA"/>
</dbReference>
<evidence type="ECO:0000313" key="4">
    <source>
        <dbReference type="Proteomes" id="UP001146793"/>
    </source>
</evidence>
<proteinExistence type="predicted"/>
<dbReference type="PROSITE" id="PS51419">
    <property type="entry name" value="RAB"/>
    <property type="match status" value="1"/>
</dbReference>
<dbReference type="NCBIfam" id="TIGR00231">
    <property type="entry name" value="small_GTP"/>
    <property type="match status" value="1"/>
</dbReference>
<dbReference type="CDD" id="cd00876">
    <property type="entry name" value="Ras"/>
    <property type="match status" value="1"/>
</dbReference>
<keyword evidence="1" id="KW-0547">Nucleotide-binding</keyword>
<dbReference type="SMART" id="SM00173">
    <property type="entry name" value="RAS"/>
    <property type="match status" value="1"/>
</dbReference>
<dbReference type="AlphaFoldDB" id="A0AAV8A8K6"/>
<dbReference type="GO" id="GO:0016020">
    <property type="term" value="C:membrane"/>
    <property type="evidence" value="ECO:0007669"/>
    <property type="project" value="InterPro"/>
</dbReference>
<name>A0AAV8A8K6_9EUKA</name>
<organism evidence="3 4">
    <name type="scientific">Anaeramoeba flamelloides</name>
    <dbReference type="NCBI Taxonomy" id="1746091"/>
    <lineage>
        <taxon>Eukaryota</taxon>
        <taxon>Metamonada</taxon>
        <taxon>Anaeramoebidae</taxon>
        <taxon>Anaeramoeba</taxon>
    </lineage>
</organism>
<dbReference type="PROSITE" id="PS51421">
    <property type="entry name" value="RAS"/>
    <property type="match status" value="1"/>
</dbReference>
<dbReference type="Pfam" id="PF00071">
    <property type="entry name" value="Ras"/>
    <property type="match status" value="1"/>
</dbReference>
<dbReference type="InterPro" id="IPR005225">
    <property type="entry name" value="Small_GTP-bd"/>
</dbReference>
<accession>A0AAV8A8K6</accession>
<keyword evidence="2" id="KW-0342">GTP-binding</keyword>
<dbReference type="FunFam" id="3.40.50.300:FF:001423">
    <property type="entry name" value="Ras family GTPase"/>
    <property type="match status" value="1"/>
</dbReference>
<dbReference type="InterPro" id="IPR020849">
    <property type="entry name" value="Small_GTPase_Ras-type"/>
</dbReference>
<evidence type="ECO:0000256" key="1">
    <source>
        <dbReference type="ARBA" id="ARBA00022741"/>
    </source>
</evidence>
<dbReference type="GO" id="GO:0005525">
    <property type="term" value="F:GTP binding"/>
    <property type="evidence" value="ECO:0007669"/>
    <property type="project" value="UniProtKB-KW"/>
</dbReference>
<evidence type="ECO:0000313" key="3">
    <source>
        <dbReference type="EMBL" id="KAJ3449137.1"/>
    </source>
</evidence>
<dbReference type="SMART" id="SM00175">
    <property type="entry name" value="RAB"/>
    <property type="match status" value="1"/>
</dbReference>
<dbReference type="SMART" id="SM00174">
    <property type="entry name" value="RHO"/>
    <property type="match status" value="1"/>
</dbReference>
<dbReference type="SMART" id="SM00176">
    <property type="entry name" value="RAN"/>
    <property type="match status" value="1"/>
</dbReference>
<dbReference type="InterPro" id="IPR001806">
    <property type="entry name" value="Small_GTPase"/>
</dbReference>
<dbReference type="Gene3D" id="3.40.50.300">
    <property type="entry name" value="P-loop containing nucleotide triphosphate hydrolases"/>
    <property type="match status" value="1"/>
</dbReference>